<name>A0ABS2P3X4_9BACI</name>
<dbReference type="EMBL" id="JAFBED010000009">
    <property type="protein sequence ID" value="MBM7621667.1"/>
    <property type="molecule type" value="Genomic_DNA"/>
</dbReference>
<keyword evidence="3" id="KW-1185">Reference proteome</keyword>
<dbReference type="RefSeq" id="WP_204418444.1">
    <property type="nucleotide sequence ID" value="NZ_JAFBED010000009.1"/>
</dbReference>
<feature type="compositionally biased region" description="Basic and acidic residues" evidence="1">
    <location>
        <begin position="32"/>
        <end position="50"/>
    </location>
</feature>
<evidence type="ECO:0000313" key="3">
    <source>
        <dbReference type="Proteomes" id="UP000737402"/>
    </source>
</evidence>
<evidence type="ECO:0008006" key="4">
    <source>
        <dbReference type="Google" id="ProtNLM"/>
    </source>
</evidence>
<feature type="region of interest" description="Disordered" evidence="1">
    <location>
        <begin position="29"/>
        <end position="76"/>
    </location>
</feature>
<dbReference type="Proteomes" id="UP000737402">
    <property type="component" value="Unassembled WGS sequence"/>
</dbReference>
<evidence type="ECO:0000256" key="1">
    <source>
        <dbReference type="SAM" id="MobiDB-lite"/>
    </source>
</evidence>
<comment type="caution">
    <text evidence="2">The sequence shown here is derived from an EMBL/GenBank/DDBJ whole genome shotgun (WGS) entry which is preliminary data.</text>
</comment>
<reference evidence="2 3" key="1">
    <citation type="submission" date="2021-01" db="EMBL/GenBank/DDBJ databases">
        <title>Genomic Encyclopedia of Type Strains, Phase IV (KMG-IV): sequencing the most valuable type-strain genomes for metagenomic binning, comparative biology and taxonomic classification.</title>
        <authorList>
            <person name="Goeker M."/>
        </authorList>
    </citation>
    <scope>NUCLEOTIDE SEQUENCE [LARGE SCALE GENOMIC DNA]</scope>
    <source>
        <strain evidence="2 3">DSM 25879</strain>
    </source>
</reference>
<accession>A0ABS2P3X4</accession>
<sequence>MKKWIFSAVIYLLIVIGGYSAYSFFAPEDSATSDHDEHEKATEEHAHGDEDATEEDGEHGGHGEHGEGESSGEVNSEVVTENGAITVSLKDQDGKPMDELDVNHEKLMHLIVISENLESFHHLHPEKTDPGVFEVQADLEEGMYQAFVDIKPTNLEYKVEPKSLMIGKHEEHEDDGEHKDDHAHLEAETNWTKEQNGYKATLNVESFSMKENVVLSFDLNGAKPENYLGALGHVVVVDEALEQFIHVHPASETEPVFEAHFTKPGMYKLWGEFKLDGKVYAFPFVIEITE</sequence>
<feature type="compositionally biased region" description="Basic and acidic residues" evidence="1">
    <location>
        <begin position="58"/>
        <end position="68"/>
    </location>
</feature>
<protein>
    <recommendedName>
        <fullName evidence="4">Secreted protein</fullName>
    </recommendedName>
</protein>
<proteinExistence type="predicted"/>
<evidence type="ECO:0000313" key="2">
    <source>
        <dbReference type="EMBL" id="MBM7621667.1"/>
    </source>
</evidence>
<gene>
    <name evidence="2" type="ORF">JOC95_003556</name>
</gene>
<organism evidence="2 3">
    <name type="scientific">Sutcliffiella tianshenii</name>
    <dbReference type="NCBI Taxonomy" id="1463404"/>
    <lineage>
        <taxon>Bacteria</taxon>
        <taxon>Bacillati</taxon>
        <taxon>Bacillota</taxon>
        <taxon>Bacilli</taxon>
        <taxon>Bacillales</taxon>
        <taxon>Bacillaceae</taxon>
        <taxon>Sutcliffiella</taxon>
    </lineage>
</organism>